<accession>A0A2H0Y0C4</accession>
<organism evidence="11 12">
    <name type="scientific">Candidatus Saganbacteria bacterium CG08_land_8_20_14_0_20_45_16</name>
    <dbReference type="NCBI Taxonomy" id="2014293"/>
    <lineage>
        <taxon>Bacteria</taxon>
        <taxon>Bacillati</taxon>
        <taxon>Saganbacteria</taxon>
    </lineage>
</organism>
<keyword evidence="8 9" id="KW-0456">Lyase</keyword>
<dbReference type="Gene3D" id="3.20.20.70">
    <property type="entry name" value="Aldolase class I"/>
    <property type="match status" value="1"/>
</dbReference>
<comment type="pathway">
    <text evidence="2 9">Amino-acid biosynthesis; L-tryptophan biosynthesis; L-tryptophan from chorismate: step 4/5.</text>
</comment>
<feature type="domain" description="Indole-3-glycerol phosphate synthase" evidence="10">
    <location>
        <begin position="3"/>
        <end position="252"/>
    </location>
</feature>
<name>A0A2H0Y0C4_UNCSA</name>
<keyword evidence="5 9" id="KW-0210">Decarboxylase</keyword>
<dbReference type="EMBL" id="PEYM01000070">
    <property type="protein sequence ID" value="PIS29844.1"/>
    <property type="molecule type" value="Genomic_DNA"/>
</dbReference>
<dbReference type="InterPro" id="IPR001468">
    <property type="entry name" value="Indole-3-GlycerolPSynthase_CS"/>
</dbReference>
<dbReference type="GO" id="GO:0004640">
    <property type="term" value="F:phosphoribosylanthranilate isomerase activity"/>
    <property type="evidence" value="ECO:0007669"/>
    <property type="project" value="TreeGrafter"/>
</dbReference>
<comment type="caution">
    <text evidence="11">The sequence shown here is derived from an EMBL/GenBank/DDBJ whole genome shotgun (WGS) entry which is preliminary data.</text>
</comment>
<dbReference type="InterPro" id="IPR013785">
    <property type="entry name" value="Aldolase_TIM"/>
</dbReference>
<dbReference type="NCBIfam" id="NF001377">
    <property type="entry name" value="PRK00278.2-4"/>
    <property type="match status" value="1"/>
</dbReference>
<dbReference type="EC" id="4.1.1.48" evidence="9"/>
<protein>
    <recommendedName>
        <fullName evidence="9">Indole-3-glycerol phosphate synthase</fullName>
        <shortName evidence="9">IGPS</shortName>
        <ecNumber evidence="9">4.1.1.48</ecNumber>
    </recommendedName>
</protein>
<evidence type="ECO:0000256" key="9">
    <source>
        <dbReference type="HAMAP-Rule" id="MF_00134"/>
    </source>
</evidence>
<evidence type="ECO:0000259" key="10">
    <source>
        <dbReference type="Pfam" id="PF00218"/>
    </source>
</evidence>
<dbReference type="HAMAP" id="MF_00134_A">
    <property type="entry name" value="IGPS_A"/>
    <property type="match status" value="1"/>
</dbReference>
<evidence type="ECO:0000256" key="5">
    <source>
        <dbReference type="ARBA" id="ARBA00022793"/>
    </source>
</evidence>
<dbReference type="GO" id="GO:0004425">
    <property type="term" value="F:indole-3-glycerol-phosphate synthase activity"/>
    <property type="evidence" value="ECO:0007669"/>
    <property type="project" value="UniProtKB-UniRule"/>
</dbReference>
<evidence type="ECO:0000313" key="11">
    <source>
        <dbReference type="EMBL" id="PIS29844.1"/>
    </source>
</evidence>
<dbReference type="SUPFAM" id="SSF51366">
    <property type="entry name" value="Ribulose-phoshate binding barrel"/>
    <property type="match status" value="1"/>
</dbReference>
<dbReference type="HAMAP" id="MF_00134_B">
    <property type="entry name" value="IGPS_B"/>
    <property type="match status" value="1"/>
</dbReference>
<evidence type="ECO:0000313" key="12">
    <source>
        <dbReference type="Proteomes" id="UP000231343"/>
    </source>
</evidence>
<evidence type="ECO:0000256" key="2">
    <source>
        <dbReference type="ARBA" id="ARBA00004696"/>
    </source>
</evidence>
<dbReference type="PROSITE" id="PS00614">
    <property type="entry name" value="IGPS"/>
    <property type="match status" value="1"/>
</dbReference>
<dbReference type="GO" id="GO:0000162">
    <property type="term" value="P:L-tryptophan biosynthetic process"/>
    <property type="evidence" value="ECO:0007669"/>
    <property type="project" value="UniProtKB-UniRule"/>
</dbReference>
<keyword evidence="7 9" id="KW-0057">Aromatic amino acid biosynthesis</keyword>
<evidence type="ECO:0000256" key="1">
    <source>
        <dbReference type="ARBA" id="ARBA00001633"/>
    </source>
</evidence>
<dbReference type="AlphaFoldDB" id="A0A2H0Y0C4"/>
<dbReference type="InterPro" id="IPR013798">
    <property type="entry name" value="Indole-3-glycerol_P_synth_dom"/>
</dbReference>
<dbReference type="PANTHER" id="PTHR22854">
    <property type="entry name" value="TRYPTOPHAN BIOSYNTHESIS PROTEIN"/>
    <property type="match status" value="1"/>
</dbReference>
<dbReference type="UniPathway" id="UPA00035">
    <property type="reaction ID" value="UER00043"/>
</dbReference>
<dbReference type="FunFam" id="3.20.20.70:FF:000024">
    <property type="entry name" value="Indole-3-glycerol phosphate synthase"/>
    <property type="match status" value="1"/>
</dbReference>
<gene>
    <name evidence="9" type="primary">trpC</name>
    <name evidence="11" type="ORF">COT42_04160</name>
</gene>
<proteinExistence type="inferred from homology"/>
<keyword evidence="4 9" id="KW-0028">Amino-acid biosynthesis</keyword>
<evidence type="ECO:0000256" key="8">
    <source>
        <dbReference type="ARBA" id="ARBA00023239"/>
    </source>
</evidence>
<dbReference type="InterPro" id="IPR011060">
    <property type="entry name" value="RibuloseP-bd_barrel"/>
</dbReference>
<dbReference type="Pfam" id="PF00218">
    <property type="entry name" value="IGPS"/>
    <property type="match status" value="1"/>
</dbReference>
<sequence length="254" mass="27936">MLLDDIIANKRQEIEKFKGVDLARFAGKVGPTQNFLAAFHKDKLTLIAEVKKASPSAGLIRQDFDPAAIAKIYEQSGAGAISVLTDEKFFQGKIDYLKLVKEAVAVPVLRKDFIIDESQIYEARIAGADAVLLIARILQDSELINFLCRAHELGMKALVEVHNEAELERVLNTEAKVIGINNRDLETLKVDLGITSRLIETFPQIKARIIISESGIKTANDIDRLRQVGVNGVLIGETLMKAGEIGAKVKELGF</sequence>
<dbReference type="Proteomes" id="UP000231343">
    <property type="component" value="Unassembled WGS sequence"/>
</dbReference>
<evidence type="ECO:0000256" key="4">
    <source>
        <dbReference type="ARBA" id="ARBA00022605"/>
    </source>
</evidence>
<dbReference type="InterPro" id="IPR045186">
    <property type="entry name" value="Indole-3-glycerol_P_synth"/>
</dbReference>
<keyword evidence="6 9" id="KW-0822">Tryptophan biosynthesis</keyword>
<evidence type="ECO:0000256" key="3">
    <source>
        <dbReference type="ARBA" id="ARBA00008737"/>
    </source>
</evidence>
<dbReference type="PANTHER" id="PTHR22854:SF2">
    <property type="entry name" value="INDOLE-3-GLYCEROL-PHOSPHATE SYNTHASE"/>
    <property type="match status" value="1"/>
</dbReference>
<reference evidence="11 12" key="1">
    <citation type="submission" date="2017-09" db="EMBL/GenBank/DDBJ databases">
        <title>Depth-based differentiation of microbial function through sediment-hosted aquifers and enrichment of novel symbionts in the deep terrestrial subsurface.</title>
        <authorList>
            <person name="Probst A.J."/>
            <person name="Ladd B."/>
            <person name="Jarett J.K."/>
            <person name="Geller-Mcgrath D.E."/>
            <person name="Sieber C.M."/>
            <person name="Emerson J.B."/>
            <person name="Anantharaman K."/>
            <person name="Thomas B.C."/>
            <person name="Malmstrom R."/>
            <person name="Stieglmeier M."/>
            <person name="Klingl A."/>
            <person name="Woyke T."/>
            <person name="Ryan C.M."/>
            <person name="Banfield J.F."/>
        </authorList>
    </citation>
    <scope>NUCLEOTIDE SEQUENCE [LARGE SCALE GENOMIC DNA]</scope>
    <source>
        <strain evidence="11">CG08_land_8_20_14_0_20_45_16</strain>
    </source>
</reference>
<evidence type="ECO:0000256" key="7">
    <source>
        <dbReference type="ARBA" id="ARBA00023141"/>
    </source>
</evidence>
<comment type="similarity">
    <text evidence="3 9">Belongs to the TrpC family.</text>
</comment>
<evidence type="ECO:0000256" key="6">
    <source>
        <dbReference type="ARBA" id="ARBA00022822"/>
    </source>
</evidence>
<comment type="catalytic activity">
    <reaction evidence="1 9">
        <text>1-(2-carboxyphenylamino)-1-deoxy-D-ribulose 5-phosphate + H(+) = (1S,2R)-1-C-(indol-3-yl)glycerol 3-phosphate + CO2 + H2O</text>
        <dbReference type="Rhea" id="RHEA:23476"/>
        <dbReference type="ChEBI" id="CHEBI:15377"/>
        <dbReference type="ChEBI" id="CHEBI:15378"/>
        <dbReference type="ChEBI" id="CHEBI:16526"/>
        <dbReference type="ChEBI" id="CHEBI:58613"/>
        <dbReference type="ChEBI" id="CHEBI:58866"/>
        <dbReference type="EC" id="4.1.1.48"/>
    </reaction>
</comment>
<dbReference type="CDD" id="cd00331">
    <property type="entry name" value="IGPS"/>
    <property type="match status" value="1"/>
</dbReference>